<dbReference type="Pfam" id="PF12802">
    <property type="entry name" value="MarR_2"/>
    <property type="match status" value="1"/>
</dbReference>
<dbReference type="InterPro" id="IPR000835">
    <property type="entry name" value="HTH_MarR-typ"/>
</dbReference>
<dbReference type="SMART" id="SM00347">
    <property type="entry name" value="HTH_MARR"/>
    <property type="match status" value="1"/>
</dbReference>
<reference evidence="5 6" key="1">
    <citation type="submission" date="2014-10" db="EMBL/GenBank/DDBJ databases">
        <title>Genome sequence of Micropolyspora internatus JCM3315.</title>
        <authorList>
            <person name="Shin S.-K."/>
            <person name="Yi H."/>
        </authorList>
    </citation>
    <scope>NUCLEOTIDE SEQUENCE [LARGE SCALE GENOMIC DNA]</scope>
    <source>
        <strain evidence="5 6">JCM 3315</strain>
    </source>
</reference>
<keyword evidence="1" id="KW-0805">Transcription regulation</keyword>
<dbReference type="InterPro" id="IPR036388">
    <property type="entry name" value="WH-like_DNA-bd_sf"/>
</dbReference>
<organism evidence="5 6">
    <name type="scientific">Saccharomonospora viridis</name>
    <dbReference type="NCBI Taxonomy" id="1852"/>
    <lineage>
        <taxon>Bacteria</taxon>
        <taxon>Bacillati</taxon>
        <taxon>Actinomycetota</taxon>
        <taxon>Actinomycetes</taxon>
        <taxon>Pseudonocardiales</taxon>
        <taxon>Pseudonocardiaceae</taxon>
        <taxon>Saccharomonospora</taxon>
    </lineage>
</organism>
<feature type="domain" description="HTH marR-type" evidence="4">
    <location>
        <begin position="20"/>
        <end position="149"/>
    </location>
</feature>
<evidence type="ECO:0000256" key="3">
    <source>
        <dbReference type="ARBA" id="ARBA00023163"/>
    </source>
</evidence>
<dbReference type="GO" id="GO:0006950">
    <property type="term" value="P:response to stress"/>
    <property type="evidence" value="ECO:0007669"/>
    <property type="project" value="TreeGrafter"/>
</dbReference>
<evidence type="ECO:0000313" key="5">
    <source>
        <dbReference type="EMBL" id="KHF42197.1"/>
    </source>
</evidence>
<dbReference type="PANTHER" id="PTHR33164">
    <property type="entry name" value="TRANSCRIPTIONAL REGULATOR, MARR FAMILY"/>
    <property type="match status" value="1"/>
</dbReference>
<dbReference type="AlphaFoldDB" id="A0A837D3C5"/>
<dbReference type="PROSITE" id="PS50995">
    <property type="entry name" value="HTH_MARR_2"/>
    <property type="match status" value="1"/>
</dbReference>
<dbReference type="InterPro" id="IPR036390">
    <property type="entry name" value="WH_DNA-bd_sf"/>
</dbReference>
<dbReference type="PROSITE" id="PS01117">
    <property type="entry name" value="HTH_MARR_1"/>
    <property type="match status" value="1"/>
</dbReference>
<proteinExistence type="predicted"/>
<protein>
    <submittedName>
        <fullName evidence="5">MarR family transcriptional regulator</fullName>
    </submittedName>
</protein>
<dbReference type="GO" id="GO:0003700">
    <property type="term" value="F:DNA-binding transcription factor activity"/>
    <property type="evidence" value="ECO:0007669"/>
    <property type="project" value="InterPro"/>
</dbReference>
<name>A0A837D3C5_9PSEU</name>
<sequence length="166" mass="18450">MTADRPTTGTPSPKPEPPLTLYLVKRLELVVRALLDDALRPLGLTTLQYTALSVLQRRGGLSSAQLARRSFLRPQTMHEMVLTLEQRGLISRERDPRNRRVLLANLTDEGKALLARCEPLVLELEERLLSQLDPGERHLFRDSLERGISALGALAHGTKSRGEATG</sequence>
<dbReference type="Gene3D" id="1.10.10.10">
    <property type="entry name" value="Winged helix-like DNA-binding domain superfamily/Winged helix DNA-binding domain"/>
    <property type="match status" value="1"/>
</dbReference>
<dbReference type="SUPFAM" id="SSF46785">
    <property type="entry name" value="Winged helix' DNA-binding domain"/>
    <property type="match status" value="1"/>
</dbReference>
<dbReference type="EMBL" id="JRZE01000008">
    <property type="protein sequence ID" value="KHF42197.1"/>
    <property type="molecule type" value="Genomic_DNA"/>
</dbReference>
<dbReference type="InterPro" id="IPR039422">
    <property type="entry name" value="MarR/SlyA-like"/>
</dbReference>
<dbReference type="PANTHER" id="PTHR33164:SF43">
    <property type="entry name" value="HTH-TYPE TRANSCRIPTIONAL REPRESSOR YETL"/>
    <property type="match status" value="1"/>
</dbReference>
<evidence type="ECO:0000256" key="1">
    <source>
        <dbReference type="ARBA" id="ARBA00023015"/>
    </source>
</evidence>
<evidence type="ECO:0000313" key="6">
    <source>
        <dbReference type="Proteomes" id="UP000030848"/>
    </source>
</evidence>
<accession>A0A837D3C5</accession>
<gene>
    <name evidence="5" type="ORF">MINT15_40030</name>
</gene>
<evidence type="ECO:0000259" key="4">
    <source>
        <dbReference type="PROSITE" id="PS50995"/>
    </source>
</evidence>
<dbReference type="RefSeq" id="WP_015786966.1">
    <property type="nucleotide sequence ID" value="NZ_CALJZO010000020.1"/>
</dbReference>
<keyword evidence="2" id="KW-0238">DNA-binding</keyword>
<comment type="caution">
    <text evidence="5">The sequence shown here is derived from an EMBL/GenBank/DDBJ whole genome shotgun (WGS) entry which is preliminary data.</text>
</comment>
<dbReference type="InterPro" id="IPR023187">
    <property type="entry name" value="Tscrpt_reg_MarR-type_CS"/>
</dbReference>
<evidence type="ECO:0000256" key="2">
    <source>
        <dbReference type="ARBA" id="ARBA00023125"/>
    </source>
</evidence>
<dbReference type="GO" id="GO:0003677">
    <property type="term" value="F:DNA binding"/>
    <property type="evidence" value="ECO:0007669"/>
    <property type="project" value="UniProtKB-KW"/>
</dbReference>
<dbReference type="OrthoDB" id="3177763at2"/>
<keyword evidence="3" id="KW-0804">Transcription</keyword>
<dbReference type="OMA" id="TAQTMGE"/>
<dbReference type="Proteomes" id="UP000030848">
    <property type="component" value="Unassembled WGS sequence"/>
</dbReference>